<dbReference type="InterPro" id="IPR049082">
    <property type="entry name" value="T7SS_signal"/>
</dbReference>
<dbReference type="PROSITE" id="PS51996">
    <property type="entry name" value="TR_MART"/>
    <property type="match status" value="1"/>
</dbReference>
<accession>A0A066YLA7</accession>
<dbReference type="GO" id="GO:0005576">
    <property type="term" value="C:extracellular region"/>
    <property type="evidence" value="ECO:0007669"/>
    <property type="project" value="InterPro"/>
</dbReference>
<gene>
    <name evidence="4" type="ORF">KCH_75920</name>
</gene>
<dbReference type="PATRIC" id="fig|1348663.4.peg.7344"/>
<dbReference type="Pfam" id="PF21725">
    <property type="entry name" value="T7SS_signal"/>
    <property type="match status" value="1"/>
</dbReference>
<dbReference type="AlphaFoldDB" id="A0A066YLA7"/>
<evidence type="ECO:0000313" key="4">
    <source>
        <dbReference type="EMBL" id="KDN80674.1"/>
    </source>
</evidence>
<sequence length="759" mass="80570">MGLIDGVSSFVGKAVDYGAHAVGGTLDAIGLDDWGHAVEKWGDGIADDLGAAVGERNLGESEDPKELVHGDVKKLGETVGHLQKFAAAFGTTADGLGRMDSDHWQGRAADAFRRKFGDHPTKWQVTGKACADAAKALDSLSSTVEWAQGQAQRAIDLFREAQRASEDARAQYRRQVDSYNRDVHAYNDAVGRGQSPTAPARPGEFSDPGASGRAEAAQLLVAARRGRDEAARAAEAALRGATAAAPKRAGFWQQMANDLTDAPQIAGVSLLHLEVGFVKGGADLAKFVRGVNPMDPYNLTHPAQYADHVSQVGIGLAHTTMHPMQLVEALVGSGWGSDPSEAGGKMIFNILSGVATGGAEGGALVAERVGIDALENAAKNEAVHAAEDGAINAARRAAAPTEWKPQPVAYEIPPAPVPWEVRKPFYAEAEPAAVPHQPAPLAPHEPAGGADPFGTQVRHEPPAQPVHEAPPSAHEPAPPQEPAPSHEPAPEHPNEPGPENRPETGHEGGHDGTADHDGGSAKDDDAAQAGGPDDAAPAKRPEPPLHMKSFEQIMEENRLAQEMVDAHRAVSQDALTFRDGNQIDEAAIQKFGDGWREDVRNLPAEQQHAIEQYTYGATEDINGSLRGLVPETPETVELIRGLDEAVAAHPVPEDIMISRGTDLGHLRFDKPEDLQGQVFTENGFMSTSPGDQLPAAFQGKEAIMHLRVPAGTKALWVEEAGAFKASEQELLLARGQKWRADKVVVDAKGKIHIYGEIVP</sequence>
<dbReference type="Proteomes" id="UP000027178">
    <property type="component" value="Unassembled WGS sequence"/>
</dbReference>
<feature type="compositionally biased region" description="Pro residues" evidence="1">
    <location>
        <begin position="476"/>
        <end position="487"/>
    </location>
</feature>
<feature type="region of interest" description="Disordered" evidence="1">
    <location>
        <begin position="431"/>
        <end position="544"/>
    </location>
</feature>
<feature type="compositionally biased region" description="Low complexity" evidence="1">
    <location>
        <begin position="465"/>
        <end position="475"/>
    </location>
</feature>
<name>A0A066YLA7_9ACTN</name>
<dbReference type="SUPFAM" id="SSF56399">
    <property type="entry name" value="ADP-ribosylation"/>
    <property type="match status" value="1"/>
</dbReference>
<evidence type="ECO:0000313" key="5">
    <source>
        <dbReference type="Proteomes" id="UP000027178"/>
    </source>
</evidence>
<evidence type="ECO:0000259" key="3">
    <source>
        <dbReference type="Pfam" id="PF21725"/>
    </source>
</evidence>
<keyword evidence="5" id="KW-1185">Reference proteome</keyword>
<dbReference type="Gene3D" id="3.90.176.10">
    <property type="entry name" value="Toxin ADP-ribosyltransferase, Chain A, domain 1"/>
    <property type="match status" value="1"/>
</dbReference>
<feature type="domain" description="Putative T7SS secretion signal" evidence="3">
    <location>
        <begin position="3"/>
        <end position="248"/>
    </location>
</feature>
<dbReference type="eggNOG" id="COG3170">
    <property type="taxonomic scope" value="Bacteria"/>
</dbReference>
<evidence type="ECO:0000259" key="2">
    <source>
        <dbReference type="Pfam" id="PF03496"/>
    </source>
</evidence>
<dbReference type="OrthoDB" id="5194739at2"/>
<feature type="compositionally biased region" description="Basic and acidic residues" evidence="1">
    <location>
        <begin position="488"/>
        <end position="525"/>
    </location>
</feature>
<feature type="region of interest" description="Disordered" evidence="1">
    <location>
        <begin position="189"/>
        <end position="211"/>
    </location>
</feature>
<comment type="caution">
    <text evidence="4">The sequence shown here is derived from an EMBL/GenBank/DDBJ whole genome shotgun (WGS) entry which is preliminary data.</text>
</comment>
<dbReference type="HOGENOM" id="CLU_367146_0_0_11"/>
<dbReference type="RefSeq" id="WP_035870221.1">
    <property type="nucleotide sequence ID" value="NZ_KK853997.1"/>
</dbReference>
<organism evidence="4 5">
    <name type="scientific">Kitasatospora cheerisanensis KCTC 2395</name>
    <dbReference type="NCBI Taxonomy" id="1348663"/>
    <lineage>
        <taxon>Bacteria</taxon>
        <taxon>Bacillati</taxon>
        <taxon>Actinomycetota</taxon>
        <taxon>Actinomycetes</taxon>
        <taxon>Kitasatosporales</taxon>
        <taxon>Streptomycetaceae</taxon>
        <taxon>Kitasatospora</taxon>
    </lineage>
</organism>
<dbReference type="InterPro" id="IPR003540">
    <property type="entry name" value="ADP-ribosyltransferase"/>
</dbReference>
<reference evidence="4 5" key="1">
    <citation type="submission" date="2014-05" db="EMBL/GenBank/DDBJ databases">
        <title>Draft Genome Sequence of Kitasatospora cheerisanensis KCTC 2395.</title>
        <authorList>
            <person name="Nam D.H."/>
        </authorList>
    </citation>
    <scope>NUCLEOTIDE SEQUENCE [LARGE SCALE GENOMIC DNA]</scope>
    <source>
        <strain evidence="4 5">KCTC 2395</strain>
    </source>
</reference>
<feature type="domain" description="ADP ribosyltransferase" evidence="2">
    <location>
        <begin position="600"/>
        <end position="745"/>
    </location>
</feature>
<dbReference type="Pfam" id="PF03496">
    <property type="entry name" value="ADPrib_exo_Tox"/>
    <property type="match status" value="1"/>
</dbReference>
<protein>
    <submittedName>
        <fullName evidence="4">Uncharacterized protein</fullName>
    </submittedName>
</protein>
<dbReference type="EMBL" id="JNBY01000165">
    <property type="protein sequence ID" value="KDN80674.1"/>
    <property type="molecule type" value="Genomic_DNA"/>
</dbReference>
<proteinExistence type="predicted"/>
<evidence type="ECO:0000256" key="1">
    <source>
        <dbReference type="SAM" id="MobiDB-lite"/>
    </source>
</evidence>